<protein>
    <submittedName>
        <fullName evidence="7">NOL1\NOP2\sun family protein</fullName>
        <ecNumber evidence="7">2.1.1.176</ecNumber>
    </submittedName>
</protein>
<dbReference type="Gene3D" id="3.40.50.150">
    <property type="entry name" value="Vaccinia Virus protein VP39"/>
    <property type="match status" value="1"/>
</dbReference>
<dbReference type="InterPro" id="IPR029063">
    <property type="entry name" value="SAM-dependent_MTases_sf"/>
</dbReference>
<dbReference type="AlphaFoldDB" id="A0A0S4R5B8"/>
<comment type="caution">
    <text evidence="7">The sequence shown here is derived from an EMBL/GenBank/DDBJ whole genome shotgun (WGS) entry which is preliminary data.</text>
</comment>
<dbReference type="GO" id="GO:0003723">
    <property type="term" value="F:RNA binding"/>
    <property type="evidence" value="ECO:0007669"/>
    <property type="project" value="UniProtKB-UniRule"/>
</dbReference>
<dbReference type="EMBL" id="FAVB01000001">
    <property type="protein sequence ID" value="CUU73708.1"/>
    <property type="molecule type" value="Genomic_DNA"/>
</dbReference>
<comment type="caution">
    <text evidence="5">Lacks conserved residue(s) required for the propagation of feature annotation.</text>
</comment>
<name>A0A0S4R5B8_CAMHY</name>
<proteinExistence type="inferred from homology"/>
<keyword evidence="3 5" id="KW-0949">S-adenosyl-L-methionine</keyword>
<dbReference type="InterPro" id="IPR023267">
    <property type="entry name" value="RCMT"/>
</dbReference>
<evidence type="ECO:0000256" key="5">
    <source>
        <dbReference type="PROSITE-ProRule" id="PRU01023"/>
    </source>
</evidence>
<dbReference type="PRINTS" id="PR02008">
    <property type="entry name" value="RCMTFAMILY"/>
</dbReference>
<dbReference type="InterPro" id="IPR001678">
    <property type="entry name" value="MeTrfase_RsmB-F_NOP2_dom"/>
</dbReference>
<dbReference type="PANTHER" id="PTHR22807">
    <property type="entry name" value="NOP2 YEAST -RELATED NOL1/NOP2/FMU SUN DOMAIN-CONTAINING"/>
    <property type="match status" value="1"/>
</dbReference>
<gene>
    <name evidence="7" type="primary">rsmB</name>
    <name evidence="7" type="ORF">ERS686654_00538</name>
</gene>
<evidence type="ECO:0000256" key="1">
    <source>
        <dbReference type="ARBA" id="ARBA00022603"/>
    </source>
</evidence>
<dbReference type="Proteomes" id="UP000052237">
    <property type="component" value="Unassembled WGS sequence"/>
</dbReference>
<feature type="binding site" evidence="5">
    <location>
        <position position="179"/>
    </location>
    <ligand>
        <name>S-adenosyl-L-methionine</name>
        <dbReference type="ChEBI" id="CHEBI:59789"/>
    </ligand>
</feature>
<keyword evidence="4 5" id="KW-0694">RNA-binding</keyword>
<dbReference type="PROSITE" id="PS51686">
    <property type="entry name" value="SAM_MT_RSMB_NOP"/>
    <property type="match status" value="1"/>
</dbReference>
<keyword evidence="2 5" id="KW-0808">Transferase</keyword>
<keyword evidence="8" id="KW-1185">Reference proteome</keyword>
<organism evidence="7 8">
    <name type="scientific">Campylobacter hyointestinalis subsp. hyointestinalis</name>
    <dbReference type="NCBI Taxonomy" id="91352"/>
    <lineage>
        <taxon>Bacteria</taxon>
        <taxon>Pseudomonadati</taxon>
        <taxon>Campylobacterota</taxon>
        <taxon>Epsilonproteobacteria</taxon>
        <taxon>Campylobacterales</taxon>
        <taxon>Campylobacteraceae</taxon>
        <taxon>Campylobacter</taxon>
    </lineage>
</organism>
<dbReference type="EC" id="2.1.1.176" evidence="7"/>
<feature type="binding site" evidence="5">
    <location>
        <position position="134"/>
    </location>
    <ligand>
        <name>S-adenosyl-L-methionine</name>
        <dbReference type="ChEBI" id="CHEBI:59789"/>
    </ligand>
</feature>
<dbReference type="RefSeq" id="WP_059425205.1">
    <property type="nucleotide sequence ID" value="NZ_FAUU01000003.1"/>
</dbReference>
<feature type="active site" description="Nucleophile" evidence="5">
    <location>
        <position position="229"/>
    </location>
</feature>
<sequence length="289" mass="32658">MSFKDDLRNLVATDIFDKVWDSFFQPKQVGFFINLLKTTKQDALNELLNLGVDFRYSGFGDFYVCDFKFKELVTKSAVFNEGRIYLQNLSSYLSPLTLNPKAGDFVLDMCSSPGGKSIVLANLMSGSGNLAAMEANKERFFKLKANLKNYGCEWVKTYNKDARSVAYTCANKFDKILLDAPCSSYSLYNENFKEKSFKEIKSIARLQKQLLNAALSALKVGGEIVYSTCTFYEEENEDVIKNALASKFEIKLEAVDFDLKSCVKNEFGVRILPDDLMSAFFISKIKKLG</sequence>
<dbReference type="PANTHER" id="PTHR22807:SF61">
    <property type="entry name" value="NOL1_NOP2_SUN FAMILY PROTEIN _ ANTITERMINATION NUSB DOMAIN-CONTAINING PROTEIN"/>
    <property type="match status" value="1"/>
</dbReference>
<dbReference type="Pfam" id="PF01189">
    <property type="entry name" value="Methyltr_RsmB-F"/>
    <property type="match status" value="1"/>
</dbReference>
<feature type="binding site" evidence="5">
    <location>
        <position position="161"/>
    </location>
    <ligand>
        <name>S-adenosyl-L-methionine</name>
        <dbReference type="ChEBI" id="CHEBI:59789"/>
    </ligand>
</feature>
<accession>A0A0S4R5B8</accession>
<dbReference type="SUPFAM" id="SSF53335">
    <property type="entry name" value="S-adenosyl-L-methionine-dependent methyltransferases"/>
    <property type="match status" value="1"/>
</dbReference>
<evidence type="ECO:0000256" key="4">
    <source>
        <dbReference type="ARBA" id="ARBA00022884"/>
    </source>
</evidence>
<feature type="domain" description="SAM-dependent MTase RsmB/NOP-type" evidence="6">
    <location>
        <begin position="19"/>
        <end position="288"/>
    </location>
</feature>
<keyword evidence="1 5" id="KW-0489">Methyltransferase</keyword>
<evidence type="ECO:0000313" key="7">
    <source>
        <dbReference type="EMBL" id="CUU73708.1"/>
    </source>
</evidence>
<dbReference type="InterPro" id="IPR049560">
    <property type="entry name" value="MeTrfase_RsmB-F_NOP2_cat"/>
</dbReference>
<comment type="similarity">
    <text evidence="5">Belongs to the class I-like SAM-binding methyltransferase superfamily. RsmB/NOP family.</text>
</comment>
<dbReference type="GO" id="GO:0008173">
    <property type="term" value="F:RNA methyltransferase activity"/>
    <property type="evidence" value="ECO:0007669"/>
    <property type="project" value="InterPro"/>
</dbReference>
<dbReference type="CDD" id="cd02440">
    <property type="entry name" value="AdoMet_MTases"/>
    <property type="match status" value="1"/>
</dbReference>
<dbReference type="GO" id="GO:0001510">
    <property type="term" value="P:RNA methylation"/>
    <property type="evidence" value="ECO:0007669"/>
    <property type="project" value="InterPro"/>
</dbReference>
<reference evidence="7 8" key="1">
    <citation type="submission" date="2015-11" db="EMBL/GenBank/DDBJ databases">
        <authorList>
            <consortium name="Pathogen Informatics"/>
        </authorList>
    </citation>
    <scope>NUCLEOTIDE SEQUENCE [LARGE SCALE GENOMIC DNA]</scope>
    <source>
        <strain evidence="7 8">006A-0059</strain>
    </source>
</reference>
<evidence type="ECO:0000256" key="2">
    <source>
        <dbReference type="ARBA" id="ARBA00022679"/>
    </source>
</evidence>
<evidence type="ECO:0000259" key="6">
    <source>
        <dbReference type="PROSITE" id="PS51686"/>
    </source>
</evidence>
<evidence type="ECO:0000313" key="8">
    <source>
        <dbReference type="Proteomes" id="UP000052237"/>
    </source>
</evidence>
<evidence type="ECO:0000256" key="3">
    <source>
        <dbReference type="ARBA" id="ARBA00022691"/>
    </source>
</evidence>